<comment type="caution">
    <text evidence="1">The sequence shown here is derived from an EMBL/GenBank/DDBJ whole genome shotgun (WGS) entry which is preliminary data.</text>
</comment>
<gene>
    <name evidence="1" type="ORF">DPEC_G00023710</name>
</gene>
<keyword evidence="2" id="KW-1185">Reference proteome</keyword>
<accession>A0ACC2HGS3</accession>
<protein>
    <submittedName>
        <fullName evidence="1">Uncharacterized protein</fullName>
    </submittedName>
</protein>
<evidence type="ECO:0000313" key="1">
    <source>
        <dbReference type="EMBL" id="KAJ8015204.1"/>
    </source>
</evidence>
<name>A0ACC2HGS3_DALPE</name>
<proteinExistence type="predicted"/>
<dbReference type="EMBL" id="CM055729">
    <property type="protein sequence ID" value="KAJ8015204.1"/>
    <property type="molecule type" value="Genomic_DNA"/>
</dbReference>
<organism evidence="1 2">
    <name type="scientific">Dallia pectoralis</name>
    <name type="common">Alaska blackfish</name>
    <dbReference type="NCBI Taxonomy" id="75939"/>
    <lineage>
        <taxon>Eukaryota</taxon>
        <taxon>Metazoa</taxon>
        <taxon>Chordata</taxon>
        <taxon>Craniata</taxon>
        <taxon>Vertebrata</taxon>
        <taxon>Euteleostomi</taxon>
        <taxon>Actinopterygii</taxon>
        <taxon>Neopterygii</taxon>
        <taxon>Teleostei</taxon>
        <taxon>Protacanthopterygii</taxon>
        <taxon>Esociformes</taxon>
        <taxon>Umbridae</taxon>
        <taxon>Dallia</taxon>
    </lineage>
</organism>
<evidence type="ECO:0000313" key="2">
    <source>
        <dbReference type="Proteomes" id="UP001157502"/>
    </source>
</evidence>
<reference evidence="1" key="1">
    <citation type="submission" date="2021-05" db="EMBL/GenBank/DDBJ databases">
        <authorList>
            <person name="Pan Q."/>
            <person name="Jouanno E."/>
            <person name="Zahm M."/>
            <person name="Klopp C."/>
            <person name="Cabau C."/>
            <person name="Louis A."/>
            <person name="Berthelot C."/>
            <person name="Parey E."/>
            <person name="Roest Crollius H."/>
            <person name="Montfort J."/>
            <person name="Robinson-Rechavi M."/>
            <person name="Bouchez O."/>
            <person name="Lampietro C."/>
            <person name="Lopez Roques C."/>
            <person name="Donnadieu C."/>
            <person name="Postlethwait J."/>
            <person name="Bobe J."/>
            <person name="Dillon D."/>
            <person name="Chandos A."/>
            <person name="von Hippel F."/>
            <person name="Guiguen Y."/>
        </authorList>
    </citation>
    <scope>NUCLEOTIDE SEQUENCE</scope>
    <source>
        <strain evidence="1">YG-Jan2019</strain>
    </source>
</reference>
<sequence length="115" mass="12603">MLHPCALSTPRVQLLPEIRYTLTPHWQMAEQVLQAADLAGATRSEYANRCKPTPVSTERSGGGRAERCQQAAWHGCLFTPGTNEIGIERVSSGVLYNMWPSAVVCAPGRNVVRLL</sequence>
<dbReference type="Proteomes" id="UP001157502">
    <property type="component" value="Chromosome 2"/>
</dbReference>